<protein>
    <recommendedName>
        <fullName evidence="1">non-specific serine/threonine protein kinase</fullName>
        <ecNumber evidence="1">2.7.11.1</ecNumber>
    </recommendedName>
</protein>
<dbReference type="Proteomes" id="UP001165122">
    <property type="component" value="Unassembled WGS sequence"/>
</dbReference>
<dbReference type="SUPFAM" id="SSF52058">
    <property type="entry name" value="L domain-like"/>
    <property type="match status" value="1"/>
</dbReference>
<keyword evidence="8" id="KW-0067">ATP-binding</keyword>
<dbReference type="Gene3D" id="3.80.10.10">
    <property type="entry name" value="Ribonuclease Inhibitor"/>
    <property type="match status" value="1"/>
</dbReference>
<dbReference type="PANTHER" id="PTHR48005">
    <property type="entry name" value="LEUCINE RICH REPEAT KINASE 2"/>
    <property type="match status" value="1"/>
</dbReference>
<comment type="caution">
    <text evidence="11">The sequence shown here is derived from an EMBL/GenBank/DDBJ whole genome shotgun (WGS) entry which is preliminary data.</text>
</comment>
<dbReference type="GO" id="GO:0004674">
    <property type="term" value="F:protein serine/threonine kinase activity"/>
    <property type="evidence" value="ECO:0007669"/>
    <property type="project" value="UniProtKB-KW"/>
</dbReference>
<evidence type="ECO:0000256" key="6">
    <source>
        <dbReference type="ARBA" id="ARBA00022741"/>
    </source>
</evidence>
<keyword evidence="3" id="KW-0433">Leucine-rich repeat</keyword>
<organism evidence="11 12">
    <name type="scientific">Triparma laevis f. longispina</name>
    <dbReference type="NCBI Taxonomy" id="1714387"/>
    <lineage>
        <taxon>Eukaryota</taxon>
        <taxon>Sar</taxon>
        <taxon>Stramenopiles</taxon>
        <taxon>Ochrophyta</taxon>
        <taxon>Bolidophyceae</taxon>
        <taxon>Parmales</taxon>
        <taxon>Triparmaceae</taxon>
        <taxon>Triparma</taxon>
    </lineage>
</organism>
<keyword evidence="12" id="KW-1185">Reference proteome</keyword>
<dbReference type="GO" id="GO:0005524">
    <property type="term" value="F:ATP binding"/>
    <property type="evidence" value="ECO:0007669"/>
    <property type="project" value="UniProtKB-KW"/>
</dbReference>
<evidence type="ECO:0000256" key="9">
    <source>
        <dbReference type="ARBA" id="ARBA00047899"/>
    </source>
</evidence>
<name>A0A9W7CBJ6_9STRA</name>
<evidence type="ECO:0000313" key="11">
    <source>
        <dbReference type="EMBL" id="GMI05307.1"/>
    </source>
</evidence>
<dbReference type="Pfam" id="PF00560">
    <property type="entry name" value="LRR_1"/>
    <property type="match status" value="1"/>
</dbReference>
<dbReference type="PANTHER" id="PTHR48005:SF13">
    <property type="entry name" value="SERINE_THREONINE-PROTEIN KINASE DDB_G0278509-RELATED"/>
    <property type="match status" value="1"/>
</dbReference>
<gene>
    <name evidence="11" type="ORF">TrLO_g4101</name>
</gene>
<dbReference type="EMBL" id="BRXW01000085">
    <property type="protein sequence ID" value="GMI05307.1"/>
    <property type="molecule type" value="Genomic_DNA"/>
</dbReference>
<evidence type="ECO:0000256" key="4">
    <source>
        <dbReference type="ARBA" id="ARBA00022679"/>
    </source>
</evidence>
<reference evidence="12" key="1">
    <citation type="journal article" date="2023" name="Commun. Biol.">
        <title>Genome analysis of Parmales, the sister group of diatoms, reveals the evolutionary specialization of diatoms from phago-mixotrophs to photoautotrophs.</title>
        <authorList>
            <person name="Ban H."/>
            <person name="Sato S."/>
            <person name="Yoshikawa S."/>
            <person name="Yamada K."/>
            <person name="Nakamura Y."/>
            <person name="Ichinomiya M."/>
            <person name="Sato N."/>
            <person name="Blanc-Mathieu R."/>
            <person name="Endo H."/>
            <person name="Kuwata A."/>
            <person name="Ogata H."/>
        </authorList>
    </citation>
    <scope>NUCLEOTIDE SEQUENCE [LARGE SCALE GENOMIC DNA]</scope>
    <source>
        <strain evidence="12">NIES 3700</strain>
    </source>
</reference>
<keyword evidence="2" id="KW-0723">Serine/threonine-protein kinase</keyword>
<dbReference type="EC" id="2.7.11.1" evidence="1"/>
<evidence type="ECO:0000256" key="8">
    <source>
        <dbReference type="ARBA" id="ARBA00022840"/>
    </source>
</evidence>
<keyword evidence="4" id="KW-0808">Transferase</keyword>
<dbReference type="OrthoDB" id="205182at2759"/>
<evidence type="ECO:0000256" key="10">
    <source>
        <dbReference type="ARBA" id="ARBA00048679"/>
    </source>
</evidence>
<dbReference type="FunFam" id="3.80.10.10:FF:000041">
    <property type="entry name" value="LRR receptor-like serine/threonine-protein kinase ERECTA"/>
    <property type="match status" value="1"/>
</dbReference>
<evidence type="ECO:0000256" key="7">
    <source>
        <dbReference type="ARBA" id="ARBA00022777"/>
    </source>
</evidence>
<dbReference type="Pfam" id="PF13855">
    <property type="entry name" value="LRR_8"/>
    <property type="match status" value="1"/>
</dbReference>
<dbReference type="InterPro" id="IPR001611">
    <property type="entry name" value="Leu-rich_rpt"/>
</dbReference>
<evidence type="ECO:0000256" key="5">
    <source>
        <dbReference type="ARBA" id="ARBA00022737"/>
    </source>
</evidence>
<sequence length="402" mass="44523">MPNSTLAQDKATVLKVWAATGGNKQTPTGGSDDVSSWKGIRVRGSHVTQIELTWLSLNGNKLSGVIPKEIGNCTALTSLQLQKNELSGAIPKEIGNCAALDTLYLGDNKLSGVIPKEIENCAALDTPQLQKNELPGVLPPTISNLKDLTLMCLYDNQISGSLPPWICDLPKLDQLLIFNNCFSVSLPPALGNLSKLHFFRISDNLFTGPLPTSITNLKNLKEVGKEQTERLGSATAIVLNYYRFRDNGHRYREIDKIEEFPAAKQVTLPGVSPEARVSLLLSMAKWNEPKFQKQTMSEIVEPMNSASSIKDLCQTYGIESLSYIYDKFGKPVQLVDPLFAFGDVTFEFEDPLMLRLVCRALLEKYKVSGLKNKFEDIYTKMYVQLPDIHLNLDLGDGLLVEV</sequence>
<accession>A0A9W7CBJ6</accession>
<evidence type="ECO:0000313" key="12">
    <source>
        <dbReference type="Proteomes" id="UP001165122"/>
    </source>
</evidence>
<keyword evidence="7" id="KW-0418">Kinase</keyword>
<evidence type="ECO:0000256" key="1">
    <source>
        <dbReference type="ARBA" id="ARBA00012513"/>
    </source>
</evidence>
<keyword evidence="6" id="KW-0547">Nucleotide-binding</keyword>
<evidence type="ECO:0000256" key="2">
    <source>
        <dbReference type="ARBA" id="ARBA00022527"/>
    </source>
</evidence>
<dbReference type="InterPro" id="IPR051420">
    <property type="entry name" value="Ser_Thr_Kinases_DiverseReg"/>
</dbReference>
<comment type="catalytic activity">
    <reaction evidence="9">
        <text>L-threonyl-[protein] + ATP = O-phospho-L-threonyl-[protein] + ADP + H(+)</text>
        <dbReference type="Rhea" id="RHEA:46608"/>
        <dbReference type="Rhea" id="RHEA-COMP:11060"/>
        <dbReference type="Rhea" id="RHEA-COMP:11605"/>
        <dbReference type="ChEBI" id="CHEBI:15378"/>
        <dbReference type="ChEBI" id="CHEBI:30013"/>
        <dbReference type="ChEBI" id="CHEBI:30616"/>
        <dbReference type="ChEBI" id="CHEBI:61977"/>
        <dbReference type="ChEBI" id="CHEBI:456216"/>
        <dbReference type="EC" id="2.7.11.1"/>
    </reaction>
</comment>
<proteinExistence type="predicted"/>
<dbReference type="InterPro" id="IPR032675">
    <property type="entry name" value="LRR_dom_sf"/>
</dbReference>
<dbReference type="AlphaFoldDB" id="A0A9W7CBJ6"/>
<evidence type="ECO:0000256" key="3">
    <source>
        <dbReference type="ARBA" id="ARBA00022614"/>
    </source>
</evidence>
<comment type="catalytic activity">
    <reaction evidence="10">
        <text>L-seryl-[protein] + ATP = O-phospho-L-seryl-[protein] + ADP + H(+)</text>
        <dbReference type="Rhea" id="RHEA:17989"/>
        <dbReference type="Rhea" id="RHEA-COMP:9863"/>
        <dbReference type="Rhea" id="RHEA-COMP:11604"/>
        <dbReference type="ChEBI" id="CHEBI:15378"/>
        <dbReference type="ChEBI" id="CHEBI:29999"/>
        <dbReference type="ChEBI" id="CHEBI:30616"/>
        <dbReference type="ChEBI" id="CHEBI:83421"/>
        <dbReference type="ChEBI" id="CHEBI:456216"/>
        <dbReference type="EC" id="2.7.11.1"/>
    </reaction>
</comment>
<keyword evidence="5" id="KW-0677">Repeat</keyword>